<dbReference type="PIRSF" id="PIRSF004983">
    <property type="entry name" value="MenD"/>
    <property type="match status" value="1"/>
</dbReference>
<dbReference type="SUPFAM" id="SSF52518">
    <property type="entry name" value="Thiamin diphosphate-binding fold (THDP-binding)"/>
    <property type="match status" value="2"/>
</dbReference>
<dbReference type="NCBIfam" id="TIGR00173">
    <property type="entry name" value="menD"/>
    <property type="match status" value="1"/>
</dbReference>
<dbReference type="EMBL" id="JADKMY010000001">
    <property type="protein sequence ID" value="MBF4552820.1"/>
    <property type="molecule type" value="Genomic_DNA"/>
</dbReference>
<sequence>MDPNANTPSSQNPAGQDFDSAHPTETPVVSPSVANAVVLVDQLIRSGVQDAVVCPGSRSAALALACAEAERMGRLRLHVRTDERTGAFLALGLAKATRRAVPIFTTSGSAVANCLPAMVEATLSHVPLMVISANRPLRMIGTGANQTIDQVGIFGTHAVGVFSTGEDARSADEQSVRSTVTQAVTAATDRAAGGGVQLDVPMEEPLVPESADLLSLYAQQIAEESQPQQPTQQSEPTRELPHGEAHVDISRRTLVVAGSVADEIWARELTEQLAHVPTIAEPTAPAPEFPVHTAAAGMFSTESVSHGEYSAQIRPEQVIVIGRPTLHRPVLALIQDPQIEVTVLSETNSVLRLANNVKQVGSTLKVTGEHPAGWTKVCQAISDLGADAVRDAITSSTEEHFTGLHAAAVVADCLRDGDAFVVGASSAIRDVSRAGLPFPGVRTLSSRGAAGIDGTLSTAIGVAMAHAAQDPSAIRAPRTVALVGDLTFLHDVGALNIGPMERRPENLLIVVVNDAGGAIFEVLEPGAENLRSFGDGTSAFERVFATPVDPDISALCDAYSVDYRKAESAAELFEAIQDHAEEPPVGITVVEARVDRGWRREMEEEINRAVSPT</sequence>
<protein>
    <recommendedName>
        <fullName evidence="6">2-succinyl-5-enolpyruvyl-6-hydroxy-3-cyclohexene-1-carboxylate synthase</fullName>
        <shortName evidence="6">SEPHCHC synthase</shortName>
        <ecNumber evidence="6">2.2.1.9</ecNumber>
    </recommendedName>
    <alternativeName>
        <fullName evidence="6">Menaquinone biosynthesis protein MenD</fullName>
    </alternativeName>
</protein>
<keyword evidence="4 6" id="KW-0786">Thiamine pyrophosphate</keyword>
<keyword evidence="5 6" id="KW-0464">Manganese</keyword>
<dbReference type="InterPro" id="IPR012001">
    <property type="entry name" value="Thiamin_PyroP_enz_TPP-bd_dom"/>
</dbReference>
<evidence type="ECO:0000256" key="4">
    <source>
        <dbReference type="ARBA" id="ARBA00023052"/>
    </source>
</evidence>
<dbReference type="PANTHER" id="PTHR42916:SF1">
    <property type="entry name" value="PROTEIN PHYLLO, CHLOROPLASTIC"/>
    <property type="match status" value="1"/>
</dbReference>
<dbReference type="InterPro" id="IPR011766">
    <property type="entry name" value="TPP_enzyme_TPP-bd"/>
</dbReference>
<comment type="pathway">
    <text evidence="6">Quinol/quinone metabolism; menaquinone biosynthesis.</text>
</comment>
<dbReference type="InterPro" id="IPR004433">
    <property type="entry name" value="MenaQ_synth_MenD"/>
</dbReference>
<proteinExistence type="inferred from homology"/>
<gene>
    <name evidence="6" type="primary">menD</name>
    <name evidence="10" type="ORF">IRY30_01815</name>
</gene>
<feature type="domain" description="Thiamine pyrophosphate enzyme TPP-binding" evidence="8">
    <location>
        <begin position="445"/>
        <end position="582"/>
    </location>
</feature>
<dbReference type="GO" id="GO:0070204">
    <property type="term" value="F:2-succinyl-5-enolpyruvyl-6-hydroxy-3-cyclohexene-1-carboxylic-acid synthase activity"/>
    <property type="evidence" value="ECO:0007669"/>
    <property type="project" value="UniProtKB-EC"/>
</dbReference>
<keyword evidence="1 6" id="KW-0808">Transferase</keyword>
<evidence type="ECO:0000313" key="10">
    <source>
        <dbReference type="EMBL" id="MBF4552820.1"/>
    </source>
</evidence>
<evidence type="ECO:0000256" key="1">
    <source>
        <dbReference type="ARBA" id="ARBA00022679"/>
    </source>
</evidence>
<dbReference type="Pfam" id="PF02775">
    <property type="entry name" value="TPP_enzyme_C"/>
    <property type="match status" value="1"/>
</dbReference>
<accession>A0ABR9ZHC3</accession>
<evidence type="ECO:0000256" key="7">
    <source>
        <dbReference type="SAM" id="MobiDB-lite"/>
    </source>
</evidence>
<comment type="pathway">
    <text evidence="6">Quinol/quinone metabolism; 1,4-dihydroxy-2-naphthoate biosynthesis; 1,4-dihydroxy-2-naphthoate from chorismate: step 2/7.</text>
</comment>
<keyword evidence="3 6" id="KW-0460">Magnesium</keyword>
<comment type="cofactor">
    <cofactor evidence="6">
        <name>Mg(2+)</name>
        <dbReference type="ChEBI" id="CHEBI:18420"/>
    </cofactor>
    <cofactor evidence="6">
        <name>Mn(2+)</name>
        <dbReference type="ChEBI" id="CHEBI:29035"/>
    </cofactor>
</comment>
<reference evidence="10 11" key="1">
    <citation type="submission" date="2020-10" db="EMBL/GenBank/DDBJ databases">
        <title>Novel species in genus Corynebacterium.</title>
        <authorList>
            <person name="Zhang G."/>
        </authorList>
    </citation>
    <scope>NUCLEOTIDE SEQUENCE [LARGE SCALE GENOMIC DNA]</scope>
    <source>
        <strain evidence="10 11">DSM 45110</strain>
    </source>
</reference>
<feature type="compositionally biased region" description="Polar residues" evidence="7">
    <location>
        <begin position="1"/>
        <end position="14"/>
    </location>
</feature>
<evidence type="ECO:0000256" key="6">
    <source>
        <dbReference type="HAMAP-Rule" id="MF_01659"/>
    </source>
</evidence>
<feature type="region of interest" description="Disordered" evidence="7">
    <location>
        <begin position="223"/>
        <end position="246"/>
    </location>
</feature>
<feature type="compositionally biased region" description="Basic and acidic residues" evidence="7">
    <location>
        <begin position="236"/>
        <end position="246"/>
    </location>
</feature>
<dbReference type="PANTHER" id="PTHR42916">
    <property type="entry name" value="2-SUCCINYL-5-ENOLPYRUVYL-6-HYDROXY-3-CYCLOHEXENE-1-CARBOXYLATE SYNTHASE"/>
    <property type="match status" value="1"/>
</dbReference>
<comment type="similarity">
    <text evidence="6">Belongs to the TPP enzyme family. MenD subfamily.</text>
</comment>
<dbReference type="Proteomes" id="UP000635902">
    <property type="component" value="Unassembled WGS sequence"/>
</dbReference>
<dbReference type="RefSeq" id="WP_194556511.1">
    <property type="nucleotide sequence ID" value="NZ_JADKMY010000001.1"/>
</dbReference>
<evidence type="ECO:0000259" key="9">
    <source>
        <dbReference type="Pfam" id="PF02776"/>
    </source>
</evidence>
<dbReference type="CDD" id="cd02009">
    <property type="entry name" value="TPP_SHCHC_synthase"/>
    <property type="match status" value="1"/>
</dbReference>
<dbReference type="Pfam" id="PF02776">
    <property type="entry name" value="TPP_enzyme_N"/>
    <property type="match status" value="1"/>
</dbReference>
<comment type="caution">
    <text evidence="10">The sequence shown here is derived from an EMBL/GenBank/DDBJ whole genome shotgun (WGS) entry which is preliminary data.</text>
</comment>
<feature type="compositionally biased region" description="Low complexity" evidence="7">
    <location>
        <begin position="223"/>
        <end position="235"/>
    </location>
</feature>
<dbReference type="CDD" id="cd07037">
    <property type="entry name" value="TPP_PYR_MenD"/>
    <property type="match status" value="1"/>
</dbReference>
<evidence type="ECO:0000259" key="8">
    <source>
        <dbReference type="Pfam" id="PF02775"/>
    </source>
</evidence>
<dbReference type="InterPro" id="IPR029061">
    <property type="entry name" value="THDP-binding"/>
</dbReference>
<dbReference type="HAMAP" id="MF_01659">
    <property type="entry name" value="MenD"/>
    <property type="match status" value="1"/>
</dbReference>
<feature type="region of interest" description="Disordered" evidence="7">
    <location>
        <begin position="1"/>
        <end position="26"/>
    </location>
</feature>
<organism evidence="10 11">
    <name type="scientific">Corynebacterium suicordis DSM 45110</name>
    <dbReference type="NCBI Taxonomy" id="1121369"/>
    <lineage>
        <taxon>Bacteria</taxon>
        <taxon>Bacillati</taxon>
        <taxon>Actinomycetota</taxon>
        <taxon>Actinomycetes</taxon>
        <taxon>Mycobacteriales</taxon>
        <taxon>Corynebacteriaceae</taxon>
        <taxon>Corynebacterium</taxon>
    </lineage>
</organism>
<comment type="function">
    <text evidence="6">Catalyzes the thiamine diphosphate-dependent decarboxylation of 2-oxoglutarate and the subsequent addition of the resulting succinic semialdehyde-thiamine pyrophosphate anion to isochorismate to yield 2-succinyl-5-enolpyruvyl-6-hydroxy-3-cyclohexene-1-carboxylate (SEPHCHC).</text>
</comment>
<dbReference type="Gene3D" id="3.40.50.1220">
    <property type="entry name" value="TPP-binding domain"/>
    <property type="match status" value="1"/>
</dbReference>
<name>A0ABR9ZHC3_9CORY</name>
<keyword evidence="11" id="KW-1185">Reference proteome</keyword>
<keyword evidence="2 6" id="KW-0479">Metal-binding</keyword>
<evidence type="ECO:0000256" key="3">
    <source>
        <dbReference type="ARBA" id="ARBA00022842"/>
    </source>
</evidence>
<feature type="domain" description="Thiamine pyrophosphate enzyme N-terminal TPP-binding" evidence="9">
    <location>
        <begin position="38"/>
        <end position="152"/>
    </location>
</feature>
<comment type="catalytic activity">
    <reaction evidence="6">
        <text>isochorismate + 2-oxoglutarate + H(+) = 5-enolpyruvoyl-6-hydroxy-2-succinyl-cyclohex-3-ene-1-carboxylate + CO2</text>
        <dbReference type="Rhea" id="RHEA:25593"/>
        <dbReference type="ChEBI" id="CHEBI:15378"/>
        <dbReference type="ChEBI" id="CHEBI:16526"/>
        <dbReference type="ChEBI" id="CHEBI:16810"/>
        <dbReference type="ChEBI" id="CHEBI:29780"/>
        <dbReference type="ChEBI" id="CHEBI:58818"/>
        <dbReference type="EC" id="2.2.1.9"/>
    </reaction>
</comment>
<evidence type="ECO:0000313" key="11">
    <source>
        <dbReference type="Proteomes" id="UP000635902"/>
    </source>
</evidence>
<evidence type="ECO:0000256" key="5">
    <source>
        <dbReference type="ARBA" id="ARBA00023211"/>
    </source>
</evidence>
<evidence type="ECO:0000256" key="2">
    <source>
        <dbReference type="ARBA" id="ARBA00022723"/>
    </source>
</evidence>
<dbReference type="Gene3D" id="3.40.50.970">
    <property type="match status" value="2"/>
</dbReference>
<dbReference type="EC" id="2.2.1.9" evidence="6"/>
<comment type="cofactor">
    <cofactor evidence="6">
        <name>thiamine diphosphate</name>
        <dbReference type="ChEBI" id="CHEBI:58937"/>
    </cofactor>
    <text evidence="6">Binds 1 thiamine pyrophosphate per subunit.</text>
</comment>
<comment type="subunit">
    <text evidence="6">Homodimer.</text>
</comment>
<keyword evidence="6" id="KW-0474">Menaquinone biosynthesis</keyword>